<name>A0ABW1QAM8_9CORY</name>
<dbReference type="Gene3D" id="3.40.50.2000">
    <property type="entry name" value="Glycogen Phosphorylase B"/>
    <property type="match status" value="2"/>
</dbReference>
<keyword evidence="1" id="KW-0328">Glycosyltransferase</keyword>
<keyword evidence="2" id="KW-0808">Transferase</keyword>
<dbReference type="Pfam" id="PF13579">
    <property type="entry name" value="Glyco_trans_4_4"/>
    <property type="match status" value="1"/>
</dbReference>
<dbReference type="InterPro" id="IPR050194">
    <property type="entry name" value="Glycosyltransferase_grp1"/>
</dbReference>
<proteinExistence type="predicted"/>
<evidence type="ECO:0000313" key="5">
    <source>
        <dbReference type="Proteomes" id="UP001596244"/>
    </source>
</evidence>
<dbReference type="PANTHER" id="PTHR45947">
    <property type="entry name" value="SULFOQUINOVOSYL TRANSFERASE SQD2"/>
    <property type="match status" value="1"/>
</dbReference>
<feature type="domain" description="Glycosyltransferase subfamily 4-like N-terminal" evidence="3">
    <location>
        <begin position="19"/>
        <end position="201"/>
    </location>
</feature>
<evidence type="ECO:0000259" key="3">
    <source>
        <dbReference type="Pfam" id="PF13579"/>
    </source>
</evidence>
<accession>A0ABW1QAM8</accession>
<dbReference type="InterPro" id="IPR028098">
    <property type="entry name" value="Glyco_trans_4-like_N"/>
</dbReference>
<reference evidence="5" key="1">
    <citation type="journal article" date="2019" name="Int. J. Syst. Evol. Microbiol.">
        <title>The Global Catalogue of Microorganisms (GCM) 10K type strain sequencing project: providing services to taxonomists for standard genome sequencing and annotation.</title>
        <authorList>
            <consortium name="The Broad Institute Genomics Platform"/>
            <consortium name="The Broad Institute Genome Sequencing Center for Infectious Disease"/>
            <person name="Wu L."/>
            <person name="Ma J."/>
        </authorList>
    </citation>
    <scope>NUCLEOTIDE SEQUENCE [LARGE SCALE GENOMIC DNA]</scope>
    <source>
        <strain evidence="5">CCUG 51943</strain>
    </source>
</reference>
<dbReference type="CDD" id="cd03794">
    <property type="entry name" value="GT4_WbuB-like"/>
    <property type="match status" value="1"/>
</dbReference>
<keyword evidence="5" id="KW-1185">Reference proteome</keyword>
<dbReference type="RefSeq" id="WP_376999425.1">
    <property type="nucleotide sequence ID" value="NZ_JBHSQE010000001.1"/>
</dbReference>
<dbReference type="Proteomes" id="UP001596244">
    <property type="component" value="Unassembled WGS sequence"/>
</dbReference>
<gene>
    <name evidence="4" type="ORF">ACFPUZ_02165</name>
</gene>
<dbReference type="EMBL" id="JBHSQE010000001">
    <property type="protein sequence ID" value="MFC6145615.1"/>
    <property type="molecule type" value="Genomic_DNA"/>
</dbReference>
<evidence type="ECO:0000256" key="1">
    <source>
        <dbReference type="ARBA" id="ARBA00022676"/>
    </source>
</evidence>
<dbReference type="PANTHER" id="PTHR45947:SF3">
    <property type="entry name" value="SULFOQUINOVOSYL TRANSFERASE SQD2"/>
    <property type="match status" value="1"/>
</dbReference>
<protein>
    <submittedName>
        <fullName evidence="4">Glycosyltransferase family 4 protein</fullName>
    </submittedName>
</protein>
<evidence type="ECO:0000313" key="4">
    <source>
        <dbReference type="EMBL" id="MFC6145615.1"/>
    </source>
</evidence>
<sequence length="413" mass="45389">MKILVLTQYYPPEGAAIPAEIAQGLSERGHEVRVLTGFPNYPEGKIFPGYRQRWRSREQHGDVQVLRVPLLADHSDNPARRILNYVSFALTAASARGYARGVDVIYVYATQMTPALGPWLWRKFRGAPYVLHVQDLWPDSILESSMIAQSPAGPVIRTVLNPWLRRVYDRAAAVIGIAPTMVRTLIGRGSPAARTSLIYNWADDSAAPAEKEKDPATTSILFAGNIGDMQDLETVVRAAHLVEDTSVHVTLVGDGIAREKVKALAEELGCTNVTFRGSVPREEMPAIYEAADFSLVTLRDLEVFRGTIPSKFQGSIAHGVPVITTVQGDLRMLVDDLGVGFTADGEDPEALARVFRAADSMDPAEYRDLRRRTREVYLERFSRRSGVDAVEAVLAAAAAGTVYNPTDSIDKDK</sequence>
<dbReference type="Pfam" id="PF13692">
    <property type="entry name" value="Glyco_trans_1_4"/>
    <property type="match status" value="1"/>
</dbReference>
<dbReference type="SUPFAM" id="SSF53756">
    <property type="entry name" value="UDP-Glycosyltransferase/glycogen phosphorylase"/>
    <property type="match status" value="1"/>
</dbReference>
<evidence type="ECO:0000256" key="2">
    <source>
        <dbReference type="ARBA" id="ARBA00022679"/>
    </source>
</evidence>
<comment type="caution">
    <text evidence="4">The sequence shown here is derived from an EMBL/GenBank/DDBJ whole genome shotgun (WGS) entry which is preliminary data.</text>
</comment>
<organism evidence="4 5">
    <name type="scientific">Corynebacterium nasicanis</name>
    <dbReference type="NCBI Taxonomy" id="1448267"/>
    <lineage>
        <taxon>Bacteria</taxon>
        <taxon>Bacillati</taxon>
        <taxon>Actinomycetota</taxon>
        <taxon>Actinomycetes</taxon>
        <taxon>Mycobacteriales</taxon>
        <taxon>Corynebacteriaceae</taxon>
        <taxon>Corynebacterium</taxon>
    </lineage>
</organism>